<name>A0A0B6ETC4_9CORY</name>
<organism evidence="1 2">
    <name type="scientific">Corynebacterium singulare</name>
    <dbReference type="NCBI Taxonomy" id="161899"/>
    <lineage>
        <taxon>Bacteria</taxon>
        <taxon>Bacillati</taxon>
        <taxon>Actinomycetota</taxon>
        <taxon>Actinomycetes</taxon>
        <taxon>Mycobacteriales</taxon>
        <taxon>Corynebacteriaceae</taxon>
        <taxon>Corynebacterium</taxon>
    </lineage>
</organism>
<reference evidence="1 2" key="1">
    <citation type="journal article" date="2015" name="Genome Announc.">
        <title>Complete Genome Sequence and Annotation of Corynebacterium singulare DSM 44357, Isolated from a Human Semen Specimen.</title>
        <authorList>
            <person name="Merten M."/>
            <person name="Brinkrolf K."/>
            <person name="Albersmeier A."/>
            <person name="Kutter Y."/>
            <person name="Ruckert C."/>
            <person name="Tauch A."/>
        </authorList>
    </citation>
    <scope>NUCLEOTIDE SEQUENCE [LARGE SCALE GENOMIC DNA]</scope>
    <source>
        <strain evidence="1">IBS B52218</strain>
    </source>
</reference>
<dbReference type="Proteomes" id="UP000031890">
    <property type="component" value="Chromosome"/>
</dbReference>
<dbReference type="HOGENOM" id="CLU_2750960_0_0_11"/>
<dbReference type="KEGG" id="csx:CSING_11305"/>
<proteinExistence type="predicted"/>
<evidence type="ECO:0000313" key="1">
    <source>
        <dbReference type="EMBL" id="AJI79757.1"/>
    </source>
</evidence>
<dbReference type="AlphaFoldDB" id="A0A0B6ETC4"/>
<evidence type="ECO:0000313" key="2">
    <source>
        <dbReference type="Proteomes" id="UP000031890"/>
    </source>
</evidence>
<sequence>MLGVSGVWLTSSINKLSLWLKVADLCSAQLKRSGFLKGWLIATLLRTGWSSSEEIAVERHNMTGIASPKL</sequence>
<dbReference type="EMBL" id="CP010827">
    <property type="protein sequence ID" value="AJI79757.1"/>
    <property type="molecule type" value="Genomic_DNA"/>
</dbReference>
<dbReference type="STRING" id="161899.CSING_11305"/>
<accession>A0A0B6ETC4</accession>
<protein>
    <submittedName>
        <fullName evidence="1">Uncharacterized protein</fullName>
    </submittedName>
</protein>
<gene>
    <name evidence="1" type="ORF">CSING_11305</name>
</gene>